<dbReference type="AlphaFoldDB" id="A0A832Q7J6"/>
<sequence>MSKDFDSILMENEKVVWEGKPKLFPYILATFKRFFAGLVFFLVTLLFVFLANGGDTNKGIFSGINIIFFVPSFILLLAPLFRIIRYSKEKYAFTESRVILSSGMFTRNFKSIDYKNIINSQVRIGFLDKIFSVGQILIFTGEVGVVKKNQPLSSIADCLVALPNPHDAYKVLTSLSEGKK</sequence>
<keyword evidence="1" id="KW-0472">Membrane</keyword>
<comment type="caution">
    <text evidence="3">The sequence shown here is derived from an EMBL/GenBank/DDBJ whole genome shotgun (WGS) entry which is preliminary data.</text>
</comment>
<evidence type="ECO:0000313" key="3">
    <source>
        <dbReference type="EMBL" id="HHX99209.1"/>
    </source>
</evidence>
<name>A0A832Q7J6_9BACT</name>
<accession>A0A832Q7J6</accession>
<dbReference type="EMBL" id="DUTP01000002">
    <property type="protein sequence ID" value="HHX99209.1"/>
    <property type="molecule type" value="Genomic_DNA"/>
</dbReference>
<keyword evidence="1" id="KW-1133">Transmembrane helix</keyword>
<feature type="domain" description="YdbS-like PH" evidence="2">
    <location>
        <begin position="90"/>
        <end position="145"/>
    </location>
</feature>
<feature type="transmembrane region" description="Helical" evidence="1">
    <location>
        <begin position="60"/>
        <end position="81"/>
    </location>
</feature>
<organism evidence="3 4">
    <name type="scientific">Candidatus Dojkabacteria bacterium</name>
    <dbReference type="NCBI Taxonomy" id="2099670"/>
    <lineage>
        <taxon>Bacteria</taxon>
        <taxon>Candidatus Dojkabacteria</taxon>
    </lineage>
</organism>
<evidence type="ECO:0000259" key="2">
    <source>
        <dbReference type="Pfam" id="PF03703"/>
    </source>
</evidence>
<evidence type="ECO:0000313" key="4">
    <source>
        <dbReference type="Proteomes" id="UP000576550"/>
    </source>
</evidence>
<evidence type="ECO:0000256" key="1">
    <source>
        <dbReference type="SAM" id="Phobius"/>
    </source>
</evidence>
<proteinExistence type="predicted"/>
<dbReference type="Proteomes" id="UP000576550">
    <property type="component" value="Unassembled WGS sequence"/>
</dbReference>
<dbReference type="InterPro" id="IPR005182">
    <property type="entry name" value="YdbS-like_PH"/>
</dbReference>
<dbReference type="Pfam" id="PF03703">
    <property type="entry name" value="bPH_2"/>
    <property type="match status" value="1"/>
</dbReference>
<feature type="transmembrane region" description="Helical" evidence="1">
    <location>
        <begin position="34"/>
        <end position="54"/>
    </location>
</feature>
<protein>
    <submittedName>
        <fullName evidence="3">PH domain-containing protein</fullName>
    </submittedName>
</protein>
<keyword evidence="1" id="KW-0812">Transmembrane</keyword>
<gene>
    <name evidence="3" type="ORF">GX533_00800</name>
</gene>
<reference evidence="3 4" key="1">
    <citation type="journal article" date="2020" name="Biotechnol. Biofuels">
        <title>New insights from the biogas microbiome by comprehensive genome-resolved metagenomics of nearly 1600 species originating from multiple anaerobic digesters.</title>
        <authorList>
            <person name="Campanaro S."/>
            <person name="Treu L."/>
            <person name="Rodriguez-R L.M."/>
            <person name="Kovalovszki A."/>
            <person name="Ziels R.M."/>
            <person name="Maus I."/>
            <person name="Zhu X."/>
            <person name="Kougias P.G."/>
            <person name="Basile A."/>
            <person name="Luo G."/>
            <person name="Schluter A."/>
            <person name="Konstantinidis K.T."/>
            <person name="Angelidaki I."/>
        </authorList>
    </citation>
    <scope>NUCLEOTIDE SEQUENCE [LARGE SCALE GENOMIC DNA]</scope>
    <source>
        <strain evidence="3">AS05jafATM_89</strain>
    </source>
</reference>